<evidence type="ECO:0000259" key="2">
    <source>
        <dbReference type="Pfam" id="PF04892"/>
    </source>
</evidence>
<keyword evidence="1" id="KW-1133">Transmembrane helix</keyword>
<gene>
    <name evidence="3" type="ORF">SAE02_75560</name>
</gene>
<accession>A0A512E3U8</accession>
<dbReference type="Pfam" id="PF04892">
    <property type="entry name" value="VanZ"/>
    <property type="match status" value="1"/>
</dbReference>
<dbReference type="PANTHER" id="PTHR28008:SF1">
    <property type="entry name" value="DOMAIN PROTEIN, PUTATIVE (AFU_ORTHOLOGUE AFUA_3G10980)-RELATED"/>
    <property type="match status" value="1"/>
</dbReference>
<protein>
    <recommendedName>
        <fullName evidence="2">VanZ-like domain-containing protein</fullName>
    </recommendedName>
</protein>
<dbReference type="OrthoDB" id="8759225at2"/>
<feature type="domain" description="VanZ-like" evidence="2">
    <location>
        <begin position="36"/>
        <end position="103"/>
    </location>
</feature>
<dbReference type="RefSeq" id="WP_044437540.1">
    <property type="nucleotide sequence ID" value="NZ_BJYZ01000082.1"/>
</dbReference>
<name>A0A512E3U8_9PROT</name>
<evidence type="ECO:0000313" key="4">
    <source>
        <dbReference type="Proteomes" id="UP000321523"/>
    </source>
</evidence>
<organism evidence="3 4">
    <name type="scientific">Skermanella aerolata</name>
    <dbReference type="NCBI Taxonomy" id="393310"/>
    <lineage>
        <taxon>Bacteria</taxon>
        <taxon>Pseudomonadati</taxon>
        <taxon>Pseudomonadota</taxon>
        <taxon>Alphaproteobacteria</taxon>
        <taxon>Rhodospirillales</taxon>
        <taxon>Azospirillaceae</taxon>
        <taxon>Skermanella</taxon>
    </lineage>
</organism>
<dbReference type="InterPro" id="IPR006976">
    <property type="entry name" value="VanZ-like"/>
</dbReference>
<feature type="transmembrane region" description="Helical" evidence="1">
    <location>
        <begin position="6"/>
        <end position="25"/>
    </location>
</feature>
<proteinExistence type="predicted"/>
<evidence type="ECO:0000256" key="1">
    <source>
        <dbReference type="SAM" id="Phobius"/>
    </source>
</evidence>
<dbReference type="PANTHER" id="PTHR28008">
    <property type="entry name" value="DOMAIN PROTEIN, PUTATIVE (AFU_ORTHOLOGUE AFUA_3G10980)-RELATED"/>
    <property type="match status" value="1"/>
</dbReference>
<keyword evidence="1" id="KW-0472">Membrane</keyword>
<feature type="transmembrane region" description="Helical" evidence="1">
    <location>
        <begin position="91"/>
        <end position="108"/>
    </location>
</feature>
<comment type="caution">
    <text evidence="3">The sequence shown here is derived from an EMBL/GenBank/DDBJ whole genome shotgun (WGS) entry which is preliminary data.</text>
</comment>
<reference evidence="3 4" key="1">
    <citation type="submission" date="2019-07" db="EMBL/GenBank/DDBJ databases">
        <title>Whole genome shotgun sequence of Skermanella aerolata NBRC 106429.</title>
        <authorList>
            <person name="Hosoyama A."/>
            <person name="Uohara A."/>
            <person name="Ohji S."/>
            <person name="Ichikawa N."/>
        </authorList>
    </citation>
    <scope>NUCLEOTIDE SEQUENCE [LARGE SCALE GENOMIC DNA]</scope>
    <source>
        <strain evidence="3 4">NBRC 106429</strain>
    </source>
</reference>
<keyword evidence="4" id="KW-1185">Reference proteome</keyword>
<feature type="transmembrane region" description="Helical" evidence="1">
    <location>
        <begin position="60"/>
        <end position="79"/>
    </location>
</feature>
<sequence length="110" mass="11515">MADLILIAGWSALALAVVVGCLVPADRLPRHLPNDKLLHLLSYAALALPVTTVASSSQHAIANAVILLLAGLLIELVQHFVPGRSFCTRDLLANTAGVLIGTLTGLMLPF</sequence>
<dbReference type="NCBIfam" id="NF037970">
    <property type="entry name" value="vanZ_1"/>
    <property type="match status" value="1"/>
</dbReference>
<evidence type="ECO:0000313" key="3">
    <source>
        <dbReference type="EMBL" id="GEO43408.1"/>
    </source>
</evidence>
<keyword evidence="1" id="KW-0812">Transmembrane</keyword>
<feature type="transmembrane region" description="Helical" evidence="1">
    <location>
        <begin position="37"/>
        <end position="54"/>
    </location>
</feature>
<dbReference type="EMBL" id="BJYZ01000082">
    <property type="protein sequence ID" value="GEO43408.1"/>
    <property type="molecule type" value="Genomic_DNA"/>
</dbReference>
<dbReference type="AlphaFoldDB" id="A0A512E3U8"/>
<dbReference type="Proteomes" id="UP000321523">
    <property type="component" value="Unassembled WGS sequence"/>
</dbReference>